<dbReference type="GeneID" id="90986947"/>
<dbReference type="Proteomes" id="UP000006462">
    <property type="component" value="Unassembled WGS sequence"/>
</dbReference>
<keyword evidence="4" id="KW-1185">Reference proteome</keyword>
<proteinExistence type="predicted"/>
<dbReference type="RefSeq" id="WP_009163959.1">
    <property type="nucleotide sequence ID" value="NZ_ADFP01000028.1"/>
</dbReference>
<dbReference type="EMBL" id="ADFP01000028">
    <property type="protein sequence ID" value="EFB91611.1"/>
    <property type="molecule type" value="Genomic_DNA"/>
</dbReference>
<name>A0ABP2HWS1_9BACT</name>
<keyword evidence="2" id="KW-0472">Membrane</keyword>
<dbReference type="Gene3D" id="2.40.420.20">
    <property type="match status" value="1"/>
</dbReference>
<organism evidence="3 4">
    <name type="scientific">Pyramidobacter piscolens W5455</name>
    <dbReference type="NCBI Taxonomy" id="352165"/>
    <lineage>
        <taxon>Bacteria</taxon>
        <taxon>Thermotogati</taxon>
        <taxon>Synergistota</taxon>
        <taxon>Synergistia</taxon>
        <taxon>Synergistales</taxon>
        <taxon>Dethiosulfovibrionaceae</taxon>
        <taxon>Pyramidobacter</taxon>
    </lineage>
</organism>
<evidence type="ECO:0000256" key="1">
    <source>
        <dbReference type="SAM" id="MobiDB-lite"/>
    </source>
</evidence>
<feature type="transmembrane region" description="Helical" evidence="2">
    <location>
        <begin position="181"/>
        <end position="201"/>
    </location>
</feature>
<keyword evidence="2" id="KW-0812">Transmembrane</keyword>
<gene>
    <name evidence="3" type="ORF">HMPREF7215_2313</name>
</gene>
<feature type="region of interest" description="Disordered" evidence="1">
    <location>
        <begin position="1"/>
        <end position="173"/>
    </location>
</feature>
<evidence type="ECO:0000313" key="4">
    <source>
        <dbReference type="Proteomes" id="UP000006462"/>
    </source>
</evidence>
<feature type="compositionally biased region" description="Basic and acidic residues" evidence="1">
    <location>
        <begin position="145"/>
        <end position="173"/>
    </location>
</feature>
<evidence type="ECO:0000313" key="3">
    <source>
        <dbReference type="EMBL" id="EFB91611.1"/>
    </source>
</evidence>
<accession>A0ABP2HWS1</accession>
<keyword evidence="2" id="KW-1133">Transmembrane helix</keyword>
<feature type="compositionally biased region" description="Basic residues" evidence="1">
    <location>
        <begin position="84"/>
        <end position="96"/>
    </location>
</feature>
<protein>
    <submittedName>
        <fullName evidence="3">Uncharacterized protein</fullName>
    </submittedName>
</protein>
<reference evidence="3 4" key="1">
    <citation type="submission" date="2009-12" db="EMBL/GenBank/DDBJ databases">
        <authorList>
            <person name="Shrivastava S."/>
            <person name="Madupu R."/>
            <person name="Durkin A.S."/>
            <person name="Torralba M."/>
            <person name="Methe B."/>
            <person name="Sutton G.G."/>
            <person name="Strausberg R.L."/>
            <person name="Nelson K.E."/>
        </authorList>
    </citation>
    <scope>NUCLEOTIDE SEQUENCE [LARGE SCALE GENOMIC DNA]</scope>
    <source>
        <strain evidence="3 4">W5455</strain>
    </source>
</reference>
<comment type="caution">
    <text evidence="3">The sequence shown here is derived from an EMBL/GenBank/DDBJ whole genome shotgun (WGS) entry which is preliminary data.</text>
</comment>
<sequence>MGRHDVKSTKRTREKTERKRLAELPLAPAAGEKNAPPASTGGSVTWPRRPRRSPGLNDIVPGKSMASDVPAQDISADPSPSGRGKLKWPVRPRPQRSARLPDLREGGGAERSEQISRRPRPAEEKTPDRAERVKGAEAKSVPFSKTEREKPRPAAPEPRENVSASRPEKSPEKKEPWPVRFLRVILAAGICALAAGFYFLWARQGAEEAMPPLFMPQPYFYEEEQPVHALLLWHEKVLTAPSPGTVQLAYGGKLAAVADDEVVATVLARGRTITIRTPARGYFLPAIDGAEDRWDYPTLWLGSGLLPKAPELRWIEDLKPLDTAVRAVGKLIYLPQEPRAIFYLELTDRLRAGLERGSISIRRESKGPKWTARVRVYVKYGDERAKVALDMPYFPMDMALSREVDFLVCSDEDAGLVVPDSAVTIRHGTYGVFELVGDRLVFRSVTGKPIEDGRFFIASGLSAGNPVILEAANAEEKRVRLW</sequence>
<feature type="compositionally biased region" description="Basic and acidic residues" evidence="1">
    <location>
        <begin position="99"/>
        <end position="137"/>
    </location>
</feature>
<evidence type="ECO:0000256" key="2">
    <source>
        <dbReference type="SAM" id="Phobius"/>
    </source>
</evidence>